<reference evidence="2 3" key="1">
    <citation type="submission" date="2015-03" db="EMBL/GenBank/DDBJ databases">
        <title>Genome sequence of Pseudoalteromonas aurantia.</title>
        <authorList>
            <person name="Xie B.-B."/>
            <person name="Rong J.-C."/>
            <person name="Qin Q.-L."/>
            <person name="Zhang Y.-Z."/>
        </authorList>
    </citation>
    <scope>NUCLEOTIDE SEQUENCE [LARGE SCALE GENOMIC DNA]</scope>
    <source>
        <strain evidence="2 3">208</strain>
    </source>
</reference>
<name>A0ABR9EFA7_9GAMM</name>
<dbReference type="InterPro" id="IPR036397">
    <property type="entry name" value="RNaseH_sf"/>
</dbReference>
<evidence type="ECO:0000259" key="1">
    <source>
        <dbReference type="PROSITE" id="PS50994"/>
    </source>
</evidence>
<dbReference type="EMBL" id="AQGV01000013">
    <property type="protein sequence ID" value="MBE0369660.1"/>
    <property type="molecule type" value="Genomic_DNA"/>
</dbReference>
<dbReference type="InterPro" id="IPR012337">
    <property type="entry name" value="RNaseH-like_sf"/>
</dbReference>
<comment type="caution">
    <text evidence="2">The sequence shown here is derived from an EMBL/GenBank/DDBJ whole genome shotgun (WGS) entry which is preliminary data.</text>
</comment>
<dbReference type="SUPFAM" id="SSF53098">
    <property type="entry name" value="Ribonuclease H-like"/>
    <property type="match status" value="1"/>
</dbReference>
<protein>
    <recommendedName>
        <fullName evidence="1">Integrase catalytic domain-containing protein</fullName>
    </recommendedName>
</protein>
<dbReference type="Gene3D" id="3.30.420.10">
    <property type="entry name" value="Ribonuclease H-like superfamily/Ribonuclease H"/>
    <property type="match status" value="1"/>
</dbReference>
<dbReference type="RefSeq" id="WP_192508870.1">
    <property type="nucleotide sequence ID" value="NZ_AQGV01000013.1"/>
</dbReference>
<feature type="domain" description="Integrase catalytic" evidence="1">
    <location>
        <begin position="301"/>
        <end position="506"/>
    </location>
</feature>
<evidence type="ECO:0000313" key="3">
    <source>
        <dbReference type="Proteomes" id="UP000615755"/>
    </source>
</evidence>
<gene>
    <name evidence="2" type="ORF">PAUR_a4209</name>
</gene>
<organism evidence="2 3">
    <name type="scientific">Pseudoalteromonas aurantia 208</name>
    <dbReference type="NCBI Taxonomy" id="1314867"/>
    <lineage>
        <taxon>Bacteria</taxon>
        <taxon>Pseudomonadati</taxon>
        <taxon>Pseudomonadota</taxon>
        <taxon>Gammaproteobacteria</taxon>
        <taxon>Alteromonadales</taxon>
        <taxon>Pseudoalteromonadaceae</taxon>
        <taxon>Pseudoalteromonas</taxon>
    </lineage>
</organism>
<accession>A0ABR9EFA7</accession>
<dbReference type="Proteomes" id="UP000615755">
    <property type="component" value="Unassembled WGS sequence"/>
</dbReference>
<dbReference type="InterPro" id="IPR001584">
    <property type="entry name" value="Integrase_cat-core"/>
</dbReference>
<evidence type="ECO:0000313" key="2">
    <source>
        <dbReference type="EMBL" id="MBE0369660.1"/>
    </source>
</evidence>
<keyword evidence="3" id="KW-1185">Reference proteome</keyword>
<dbReference type="PROSITE" id="PS50994">
    <property type="entry name" value="INTEGRASE"/>
    <property type="match status" value="1"/>
</dbReference>
<proteinExistence type="predicted"/>
<sequence length="753" mass="85953">MLNNNSLLSPNSDHDDSIITETMVFAAIFPDLNAIWLLPYITSGKLKTKSPDKKPTEYDLTIIESAIEDGKISLDCLQLESYKDVPEEYLYNKEGEKIPSAIERDRRYEIVKVAMSDEDKLFYPMHGKGVIAKVAEQFKVTRHNVQRYLNEYFRGGRHINSLIPKTGRHSSSPKHGAKKVGAKRTTDIFGVNGKNVEAEDLEHIRYIAEKYYINKKEKSLQKCFTLLLDECYAETNGKILPNGGRVNTKHVHPNKQISIGQFYDWMPIALGMTRNDINAKRRQSAIHKSNFAGRTGEVAYYSKGPGHIFQLDSTEMDINIVSPHDRRVLLKKVTLYVIRDVYTRAFVSIHIASGKASWYEARLALLNAFRDKVAVAKECGLIIDKDDFIESGIPLILLVDNEEFANKISASVGRDLGLKVYFSRAYSGDDKGLVESSFHMLHAMMRNEELVGFQYQGLLGRNRKLPIDTAALTPREIQQILMIYAIYHNRYIWKEDYPLEQEAMNDGVKDICREYWEWGVKKRPYFLTQKPTRTLYLSLLEVGQLTVHKTHLLLQGKHLKYKCDDIRLKKVQDRIVGRSAKPVLTCRYIRSTVDKILIELDGKLVLGELHSNQQKFAGLSHDEFKDAWKYRNAIKEMHKHEISGVTSDTSILIKDINNKALKTKKYFIEEAQESPLLNTQTATQLQIQESYHVDNEMLNRVTDTGGEENVDQTTLAPTESDVIDQDSNEEINPNSTNESADILTNILGEIGHG</sequence>